<evidence type="ECO:0000313" key="7">
    <source>
        <dbReference type="Proteomes" id="UP000310158"/>
    </source>
</evidence>
<dbReference type="GO" id="GO:0000423">
    <property type="term" value="P:mitophagy"/>
    <property type="evidence" value="ECO:0007669"/>
    <property type="project" value="TreeGrafter"/>
</dbReference>
<dbReference type="AlphaFoldDB" id="A0A4S4LWI2"/>
<evidence type="ECO:0000256" key="1">
    <source>
        <dbReference type="ARBA" id="ARBA00005246"/>
    </source>
</evidence>
<protein>
    <recommendedName>
        <fullName evidence="3">Autophagy-related protein 13</fullName>
    </recommendedName>
</protein>
<proteinExistence type="inferred from homology"/>
<comment type="similarity">
    <text evidence="1 3">Belongs to the ATG13 family. Fungi subfamily.</text>
</comment>
<dbReference type="EMBL" id="SGPL01000176">
    <property type="protein sequence ID" value="THH16071.1"/>
    <property type="molecule type" value="Genomic_DNA"/>
</dbReference>
<dbReference type="InterPro" id="IPR040182">
    <property type="entry name" value="ATG13"/>
</dbReference>
<comment type="caution">
    <text evidence="6">The sequence shown here is derived from an EMBL/GenBank/DDBJ whole genome shotgun (WGS) entry which is preliminary data.</text>
</comment>
<feature type="compositionally biased region" description="Basic and acidic residues" evidence="4">
    <location>
        <begin position="616"/>
        <end position="635"/>
    </location>
</feature>
<dbReference type="Proteomes" id="UP000310158">
    <property type="component" value="Unassembled WGS sequence"/>
</dbReference>
<feature type="domain" description="Autophagy-related protein 13 N-terminal" evidence="5">
    <location>
        <begin position="13"/>
        <end position="234"/>
    </location>
</feature>
<feature type="compositionally biased region" description="Basic and acidic residues" evidence="4">
    <location>
        <begin position="561"/>
        <end position="570"/>
    </location>
</feature>
<dbReference type="GO" id="GO:0005829">
    <property type="term" value="C:cytosol"/>
    <property type="evidence" value="ECO:0007669"/>
    <property type="project" value="TreeGrafter"/>
</dbReference>
<dbReference type="InterPro" id="IPR018731">
    <property type="entry name" value="Atg13_N"/>
</dbReference>
<dbReference type="InterPro" id="IPR036570">
    <property type="entry name" value="HORMA_dom_sf"/>
</dbReference>
<evidence type="ECO:0000256" key="4">
    <source>
        <dbReference type="SAM" id="MobiDB-lite"/>
    </source>
</evidence>
<evidence type="ECO:0000259" key="5">
    <source>
        <dbReference type="Pfam" id="PF10033"/>
    </source>
</evidence>
<organism evidence="6 7">
    <name type="scientific">Bondarzewia mesenterica</name>
    <dbReference type="NCBI Taxonomy" id="1095465"/>
    <lineage>
        <taxon>Eukaryota</taxon>
        <taxon>Fungi</taxon>
        <taxon>Dikarya</taxon>
        <taxon>Basidiomycota</taxon>
        <taxon>Agaricomycotina</taxon>
        <taxon>Agaricomycetes</taxon>
        <taxon>Russulales</taxon>
        <taxon>Bondarzewiaceae</taxon>
        <taxon>Bondarzewia</taxon>
    </lineage>
</organism>
<name>A0A4S4LWI2_9AGAM</name>
<dbReference type="GO" id="GO:0034497">
    <property type="term" value="P:protein localization to phagophore assembly site"/>
    <property type="evidence" value="ECO:0007669"/>
    <property type="project" value="TreeGrafter"/>
</dbReference>
<feature type="compositionally biased region" description="Low complexity" evidence="4">
    <location>
        <begin position="493"/>
        <end position="504"/>
    </location>
</feature>
<evidence type="ECO:0000256" key="3">
    <source>
        <dbReference type="RuleBase" id="RU361214"/>
    </source>
</evidence>
<feature type="compositionally biased region" description="Polar residues" evidence="4">
    <location>
        <begin position="298"/>
        <end position="308"/>
    </location>
</feature>
<accession>A0A4S4LWI2</accession>
<keyword evidence="7" id="KW-1185">Reference proteome</keyword>
<evidence type="ECO:0000313" key="6">
    <source>
        <dbReference type="EMBL" id="THH16071.1"/>
    </source>
</evidence>
<feature type="compositionally biased region" description="Polar residues" evidence="4">
    <location>
        <begin position="466"/>
        <end position="476"/>
    </location>
</feature>
<gene>
    <name evidence="6" type="ORF">EW146_g4509</name>
</gene>
<dbReference type="OrthoDB" id="70161at2759"/>
<feature type="compositionally biased region" description="Polar residues" evidence="4">
    <location>
        <begin position="262"/>
        <end position="274"/>
    </location>
</feature>
<feature type="region of interest" description="Disordered" evidence="4">
    <location>
        <begin position="608"/>
        <end position="679"/>
    </location>
</feature>
<reference evidence="6 7" key="1">
    <citation type="submission" date="2019-02" db="EMBL/GenBank/DDBJ databases">
        <title>Genome sequencing of the rare red list fungi Bondarzewia mesenterica.</title>
        <authorList>
            <person name="Buettner E."/>
            <person name="Kellner H."/>
        </authorList>
    </citation>
    <scope>NUCLEOTIDE SEQUENCE [LARGE SCALE GENOMIC DNA]</scope>
    <source>
        <strain evidence="6 7">DSM 108281</strain>
    </source>
</reference>
<dbReference type="PANTHER" id="PTHR13430:SF4">
    <property type="entry name" value="AUTOPHAGY-RELATED PROTEIN 13"/>
    <property type="match status" value="1"/>
</dbReference>
<evidence type="ECO:0000256" key="2">
    <source>
        <dbReference type="ARBA" id="ARBA00023006"/>
    </source>
</evidence>
<feature type="region of interest" description="Disordered" evidence="4">
    <location>
        <begin position="262"/>
        <end position="308"/>
    </location>
</feature>
<feature type="region of interest" description="Disordered" evidence="4">
    <location>
        <begin position="321"/>
        <end position="586"/>
    </location>
</feature>
<dbReference type="Gene3D" id="3.30.900.10">
    <property type="entry name" value="HORMA domain"/>
    <property type="match status" value="1"/>
</dbReference>
<dbReference type="GO" id="GO:0034727">
    <property type="term" value="P:piecemeal microautophagy of the nucleus"/>
    <property type="evidence" value="ECO:0007669"/>
    <property type="project" value="TreeGrafter"/>
</dbReference>
<keyword evidence="2 3" id="KW-0072">Autophagy</keyword>
<dbReference type="GO" id="GO:0000407">
    <property type="term" value="C:phagophore assembly site"/>
    <property type="evidence" value="ECO:0007669"/>
    <property type="project" value="TreeGrafter"/>
</dbReference>
<feature type="compositionally biased region" description="Low complexity" evidence="4">
    <location>
        <begin position="323"/>
        <end position="337"/>
    </location>
</feature>
<dbReference type="PANTHER" id="PTHR13430">
    <property type="match status" value="1"/>
</dbReference>
<feature type="compositionally biased region" description="Low complexity" evidence="4">
    <location>
        <begin position="388"/>
        <end position="417"/>
    </location>
</feature>
<sequence>MSNDTQKSDQIAHRYYTKLALVVNNARATAEPKAQAKPDKWFNLEIPDTDIFREHLRIYRSISTLSTPPPFHLRVLLSIPELTTNQVLVHHSPDSPRLRIEPTPKFILLESWSLTFSAQHRQPGDTDLAPPTIYKHGIGLFRSLYTLLRVLPAWKLHRRLRRRAGTGGAVRNGNLSIQLHVSSGNRDEEGVLWFDTPPAANIAPLPNESHAFPPIPHPMGTLSLSVQYLTSPHFQLDELESLLSSRFFSLDEGTGFIPTLVKNQQRDSLSSSPGSLPIRTSLPASPPSTSVAERMMRQPSSHMHSRTTSFSGMGAIAMSRQVSGAEQGAAGSSASIASREEGHPISALTAARVRKESTGSSRGADLPSSPGALPIRRPVLNPLNPFKSSTLSSGSPSLHSPSPSLRQSSPLSAALPSRPTHTSPASSRVPPSPIGIGMSKISSSPVTPLRPSPPMQPGSLGDRRSLASNEGGSLTGETRKRYSSSFGHRYKDSGGAASEGSAGSVDRKDGEKVGSTSFLSANADEEDLSAFMNDTTQPKPLNRHYRDQSGDSTASRFDGGQAHDRERTATEVKSAGGSPNVRPGAMLTTAAAVDEKLRRMNEAFEATMQAFGGRGRGRERERTRSDVGYRERGARMTDSPMQRANRISEVTETSAGSAGASLRSERTGSTSARTGDGIVDEGGLLMLRPRPVSRADSIAEEEVLGRLDFDDDRRRSMGQ</sequence>
<dbReference type="Pfam" id="PF10033">
    <property type="entry name" value="ATG13"/>
    <property type="match status" value="1"/>
</dbReference>
<dbReference type="GO" id="GO:1990316">
    <property type="term" value="C:Atg1/ULK1 kinase complex"/>
    <property type="evidence" value="ECO:0007669"/>
    <property type="project" value="InterPro"/>
</dbReference>